<dbReference type="Pfam" id="PF13452">
    <property type="entry name" value="FAS1_DH_region"/>
    <property type="match status" value="1"/>
</dbReference>
<gene>
    <name evidence="3" type="ORF">C5613_24970</name>
</gene>
<dbReference type="Gene3D" id="3.10.129.10">
    <property type="entry name" value="Hotdog Thioesterase"/>
    <property type="match status" value="2"/>
</dbReference>
<name>A0A2S8J4L7_RHOOP</name>
<dbReference type="CDD" id="cd03441">
    <property type="entry name" value="R_hydratase_like"/>
    <property type="match status" value="1"/>
</dbReference>
<dbReference type="EMBL" id="PUIO01000033">
    <property type="protein sequence ID" value="PQP21994.1"/>
    <property type="molecule type" value="Genomic_DNA"/>
</dbReference>
<accession>A0A2S8J4L7</accession>
<evidence type="ECO:0000256" key="1">
    <source>
        <dbReference type="SAM" id="MobiDB-lite"/>
    </source>
</evidence>
<dbReference type="Proteomes" id="UP000239290">
    <property type="component" value="Unassembled WGS sequence"/>
</dbReference>
<comment type="caution">
    <text evidence="3">The sequence shown here is derived from an EMBL/GenBank/DDBJ whole genome shotgun (WGS) entry which is preliminary data.</text>
</comment>
<evidence type="ECO:0000259" key="2">
    <source>
        <dbReference type="Pfam" id="PF13452"/>
    </source>
</evidence>
<evidence type="ECO:0000313" key="3">
    <source>
        <dbReference type="EMBL" id="PQP21994.1"/>
    </source>
</evidence>
<feature type="domain" description="FAS1-like dehydratase" evidence="2">
    <location>
        <begin position="38"/>
        <end position="158"/>
    </location>
</feature>
<sequence length="412" mass="45765">MSSNPDKGRITDEGVDRMRMRLDVPYGRPKPPHNREAHSDTIRQFAWSYGDDNPLYSDPDHGAGTRWGGMIAPPLFLLTMGENEVGGLPKDVRDRSRGALSGVHLFNSGTDITFYRPIRPGDRITEAARLVDVVEKSSNFGGGRSVITYNEHTYQNAASREVLAVRQSWYVHTERESSKKAGKEKTVEPPRYSAEEIARIESEVLAEKPRGAVPRYWEDVSVGDSLGRLHKGPMNISDIVSFHIGVGTGGEYGWGPLRLGARRRAEMPGFYSCNEFGSWDVVQRVHWDDGWAKSIGGARPYDYGQMRQQWLAHLCTDWMGDNGWLDRLRLELRKFNYVGDLSVVSGKVSNLPAPGIVEVDLEIVNQRGESTTFGEARILLPTRSSGDPALPNCPEVPASIERAQRANGVGSA</sequence>
<dbReference type="InterPro" id="IPR029069">
    <property type="entry name" value="HotDog_dom_sf"/>
</dbReference>
<dbReference type="SUPFAM" id="SSF54637">
    <property type="entry name" value="Thioesterase/thiol ester dehydrase-isomerase"/>
    <property type="match status" value="2"/>
</dbReference>
<reference evidence="4" key="1">
    <citation type="submission" date="2018-02" db="EMBL/GenBank/DDBJ databases">
        <title>Draft genome sequencing of Rhodococcus opacus KU647198.</title>
        <authorList>
            <person name="Zheng B.-X."/>
        </authorList>
    </citation>
    <scope>NUCLEOTIDE SEQUENCE [LARGE SCALE GENOMIC DNA]</scope>
    <source>
        <strain evidence="4">04-OD7</strain>
    </source>
</reference>
<organism evidence="3 4">
    <name type="scientific">Rhodococcus opacus</name>
    <name type="common">Nocardia opaca</name>
    <dbReference type="NCBI Taxonomy" id="37919"/>
    <lineage>
        <taxon>Bacteria</taxon>
        <taxon>Bacillati</taxon>
        <taxon>Actinomycetota</taxon>
        <taxon>Actinomycetes</taxon>
        <taxon>Mycobacteriales</taxon>
        <taxon>Nocardiaceae</taxon>
        <taxon>Rhodococcus</taxon>
    </lineage>
</organism>
<dbReference type="RefSeq" id="WP_105418457.1">
    <property type="nucleotide sequence ID" value="NZ_PUIO01000033.1"/>
</dbReference>
<feature type="region of interest" description="Disordered" evidence="1">
    <location>
        <begin position="384"/>
        <end position="412"/>
    </location>
</feature>
<dbReference type="AlphaFoldDB" id="A0A2S8J4L7"/>
<proteinExistence type="predicted"/>
<protein>
    <submittedName>
        <fullName evidence="3">Acyl dehydratase</fullName>
    </submittedName>
</protein>
<evidence type="ECO:0000313" key="4">
    <source>
        <dbReference type="Proteomes" id="UP000239290"/>
    </source>
</evidence>
<dbReference type="InterPro" id="IPR039569">
    <property type="entry name" value="FAS1-like_DH_region"/>
</dbReference>